<name>A0A6P8WGZ0_DROAB</name>
<proteinExistence type="predicted"/>
<feature type="transmembrane region" description="Helical" evidence="1">
    <location>
        <begin position="15"/>
        <end position="38"/>
    </location>
</feature>
<dbReference type="AlphaFoldDB" id="A0A6P8WGZ0"/>
<reference evidence="3" key="1">
    <citation type="submission" date="2025-08" db="UniProtKB">
        <authorList>
            <consortium name="RefSeq"/>
        </authorList>
    </citation>
    <scope>IDENTIFICATION</scope>
    <source>
        <strain evidence="3">15112-1751.03</strain>
        <tissue evidence="3">Whole Adult</tissue>
    </source>
</reference>
<feature type="transmembrane region" description="Helical" evidence="1">
    <location>
        <begin position="78"/>
        <end position="101"/>
    </location>
</feature>
<evidence type="ECO:0000313" key="2">
    <source>
        <dbReference type="Proteomes" id="UP000515160"/>
    </source>
</evidence>
<feature type="transmembrane region" description="Helical" evidence="1">
    <location>
        <begin position="108"/>
        <end position="132"/>
    </location>
</feature>
<accession>A0A6P8WGZ0</accession>
<keyword evidence="2" id="KW-1185">Reference proteome</keyword>
<evidence type="ECO:0000256" key="1">
    <source>
        <dbReference type="SAM" id="Phobius"/>
    </source>
</evidence>
<gene>
    <name evidence="3" type="primary">LOC117567221</name>
</gene>
<keyword evidence="1" id="KW-0472">Membrane</keyword>
<keyword evidence="1" id="KW-0812">Transmembrane</keyword>
<dbReference type="RefSeq" id="XP_034102941.1">
    <property type="nucleotide sequence ID" value="XM_034247050.2"/>
</dbReference>
<evidence type="ECO:0000313" key="3">
    <source>
        <dbReference type="RefSeq" id="XP_034102941.1"/>
    </source>
</evidence>
<dbReference type="Proteomes" id="UP000515160">
    <property type="component" value="Chromosome 3"/>
</dbReference>
<keyword evidence="1" id="KW-1133">Transmembrane helix</keyword>
<organism evidence="2 3">
    <name type="scientific">Drosophila albomicans</name>
    <name type="common">Fruit fly</name>
    <dbReference type="NCBI Taxonomy" id="7291"/>
    <lineage>
        <taxon>Eukaryota</taxon>
        <taxon>Metazoa</taxon>
        <taxon>Ecdysozoa</taxon>
        <taxon>Arthropoda</taxon>
        <taxon>Hexapoda</taxon>
        <taxon>Insecta</taxon>
        <taxon>Pterygota</taxon>
        <taxon>Neoptera</taxon>
        <taxon>Endopterygota</taxon>
        <taxon>Diptera</taxon>
        <taxon>Brachycera</taxon>
        <taxon>Muscomorpha</taxon>
        <taxon>Ephydroidea</taxon>
        <taxon>Drosophilidae</taxon>
        <taxon>Drosophila</taxon>
    </lineage>
</organism>
<feature type="transmembrane region" description="Helical" evidence="1">
    <location>
        <begin position="50"/>
        <end position="72"/>
    </location>
</feature>
<protein>
    <submittedName>
        <fullName evidence="3">Uncharacterized protein LOC117567221</fullName>
    </submittedName>
</protein>
<sequence length="138" mass="15816">MIYLQWCCFCVDLRIGTFIVAISDVLMDLLFGIFIFIFGESGEPDLCHKLFCIFMLTHLISAVFLFLGALWLRPNCMLMYIMLTLVKILAMIILVISDVILVIWAPVIALYVIMFVLGIYYWLVAYSFYAALGGDLFI</sequence>
<dbReference type="OrthoDB" id="7880942at2759"/>
<dbReference type="GeneID" id="117567221"/>